<dbReference type="Gene3D" id="3.30.160.60">
    <property type="entry name" value="Classic Zinc Finger"/>
    <property type="match status" value="3"/>
</dbReference>
<dbReference type="InterPro" id="IPR050636">
    <property type="entry name" value="C2H2-ZF_domain-containing"/>
</dbReference>
<dbReference type="EMBL" id="JAODUP010000424">
    <property type="protein sequence ID" value="KAK2150079.1"/>
    <property type="molecule type" value="Genomic_DNA"/>
</dbReference>
<evidence type="ECO:0000256" key="5">
    <source>
        <dbReference type="ARBA" id="ARBA00022833"/>
    </source>
</evidence>
<evidence type="ECO:0000256" key="2">
    <source>
        <dbReference type="ARBA" id="ARBA00022723"/>
    </source>
</evidence>
<feature type="region of interest" description="Disordered" evidence="10">
    <location>
        <begin position="85"/>
        <end position="104"/>
    </location>
</feature>
<comment type="caution">
    <text evidence="12">The sequence shown here is derived from an EMBL/GenBank/DDBJ whole genome shotgun (WGS) entry which is preliminary data.</text>
</comment>
<dbReference type="FunFam" id="3.30.160.60:FF:002343">
    <property type="entry name" value="Zinc finger protein 33A"/>
    <property type="match status" value="1"/>
</dbReference>
<dbReference type="PROSITE" id="PS50157">
    <property type="entry name" value="ZINC_FINGER_C2H2_2"/>
    <property type="match status" value="4"/>
</dbReference>
<dbReference type="AlphaFoldDB" id="A0AAD9JBH1"/>
<dbReference type="GO" id="GO:0005634">
    <property type="term" value="C:nucleus"/>
    <property type="evidence" value="ECO:0007669"/>
    <property type="project" value="UniProtKB-SubCell"/>
</dbReference>
<dbReference type="SUPFAM" id="SSF57667">
    <property type="entry name" value="beta-beta-alpha zinc fingers"/>
    <property type="match status" value="2"/>
</dbReference>
<protein>
    <recommendedName>
        <fullName evidence="11">C2H2-type domain-containing protein</fullName>
    </recommendedName>
</protein>
<evidence type="ECO:0000256" key="10">
    <source>
        <dbReference type="SAM" id="MobiDB-lite"/>
    </source>
</evidence>
<dbReference type="PANTHER" id="PTHR47772:SF13">
    <property type="entry name" value="GASTRULA ZINC FINGER PROTEIN XLCGF49.1-LIKE-RELATED"/>
    <property type="match status" value="1"/>
</dbReference>
<feature type="domain" description="C2H2-type" evidence="11">
    <location>
        <begin position="193"/>
        <end position="220"/>
    </location>
</feature>
<evidence type="ECO:0000256" key="8">
    <source>
        <dbReference type="ARBA" id="ARBA00023242"/>
    </source>
</evidence>
<feature type="domain" description="C2H2-type" evidence="11">
    <location>
        <begin position="231"/>
        <end position="258"/>
    </location>
</feature>
<keyword evidence="2" id="KW-0479">Metal-binding</keyword>
<proteinExistence type="predicted"/>
<evidence type="ECO:0000313" key="13">
    <source>
        <dbReference type="Proteomes" id="UP001208570"/>
    </source>
</evidence>
<feature type="domain" description="C2H2-type" evidence="11">
    <location>
        <begin position="164"/>
        <end position="192"/>
    </location>
</feature>
<dbReference type="InterPro" id="IPR013087">
    <property type="entry name" value="Znf_C2H2_type"/>
</dbReference>
<evidence type="ECO:0000256" key="1">
    <source>
        <dbReference type="ARBA" id="ARBA00004123"/>
    </source>
</evidence>
<dbReference type="InterPro" id="IPR036236">
    <property type="entry name" value="Znf_C2H2_sf"/>
</dbReference>
<gene>
    <name evidence="12" type="ORF">LSH36_424g00049</name>
</gene>
<evidence type="ECO:0000256" key="3">
    <source>
        <dbReference type="ARBA" id="ARBA00022737"/>
    </source>
</evidence>
<dbReference type="Pfam" id="PF00096">
    <property type="entry name" value="zf-C2H2"/>
    <property type="match status" value="2"/>
</dbReference>
<reference evidence="12" key="1">
    <citation type="journal article" date="2023" name="Mol. Biol. Evol.">
        <title>Third-Generation Sequencing Reveals the Adaptive Role of the Epigenome in Three Deep-Sea Polychaetes.</title>
        <authorList>
            <person name="Perez M."/>
            <person name="Aroh O."/>
            <person name="Sun Y."/>
            <person name="Lan Y."/>
            <person name="Juniper S.K."/>
            <person name="Young C.R."/>
            <person name="Angers B."/>
            <person name="Qian P.Y."/>
        </authorList>
    </citation>
    <scope>NUCLEOTIDE SEQUENCE</scope>
    <source>
        <strain evidence="12">P08H-3</strain>
    </source>
</reference>
<feature type="domain" description="C2H2-type" evidence="11">
    <location>
        <begin position="259"/>
        <end position="287"/>
    </location>
</feature>
<keyword evidence="13" id="KW-1185">Reference proteome</keyword>
<keyword evidence="3" id="KW-0677">Repeat</keyword>
<dbReference type="PROSITE" id="PS00028">
    <property type="entry name" value="ZINC_FINGER_C2H2_1"/>
    <property type="match status" value="2"/>
</dbReference>
<accession>A0AAD9JBH1</accession>
<feature type="compositionally biased region" description="Basic residues" evidence="10">
    <location>
        <begin position="94"/>
        <end position="104"/>
    </location>
</feature>
<dbReference type="Proteomes" id="UP001208570">
    <property type="component" value="Unassembled WGS sequence"/>
</dbReference>
<name>A0AAD9JBH1_9ANNE</name>
<evidence type="ECO:0000256" key="4">
    <source>
        <dbReference type="ARBA" id="ARBA00022771"/>
    </source>
</evidence>
<evidence type="ECO:0000313" key="12">
    <source>
        <dbReference type="EMBL" id="KAK2150079.1"/>
    </source>
</evidence>
<keyword evidence="5" id="KW-0862">Zinc</keyword>
<dbReference type="SMART" id="SM00355">
    <property type="entry name" value="ZnF_C2H2"/>
    <property type="match status" value="4"/>
</dbReference>
<dbReference type="GO" id="GO:0008270">
    <property type="term" value="F:zinc ion binding"/>
    <property type="evidence" value="ECO:0007669"/>
    <property type="project" value="UniProtKB-KW"/>
</dbReference>
<evidence type="ECO:0000256" key="9">
    <source>
        <dbReference type="PROSITE-ProRule" id="PRU00042"/>
    </source>
</evidence>
<comment type="subcellular location">
    <subcellularLocation>
        <location evidence="1">Nucleus</location>
    </subcellularLocation>
</comment>
<keyword evidence="7" id="KW-0804">Transcription</keyword>
<evidence type="ECO:0000256" key="7">
    <source>
        <dbReference type="ARBA" id="ARBA00023163"/>
    </source>
</evidence>
<evidence type="ECO:0000259" key="11">
    <source>
        <dbReference type="PROSITE" id="PS50157"/>
    </source>
</evidence>
<organism evidence="12 13">
    <name type="scientific">Paralvinella palmiformis</name>
    <dbReference type="NCBI Taxonomy" id="53620"/>
    <lineage>
        <taxon>Eukaryota</taxon>
        <taxon>Metazoa</taxon>
        <taxon>Spiralia</taxon>
        <taxon>Lophotrochozoa</taxon>
        <taxon>Annelida</taxon>
        <taxon>Polychaeta</taxon>
        <taxon>Sedentaria</taxon>
        <taxon>Canalipalpata</taxon>
        <taxon>Terebellida</taxon>
        <taxon>Terebelliformia</taxon>
        <taxon>Alvinellidae</taxon>
        <taxon>Paralvinella</taxon>
    </lineage>
</organism>
<evidence type="ECO:0000256" key="6">
    <source>
        <dbReference type="ARBA" id="ARBA00023015"/>
    </source>
</evidence>
<keyword evidence="6" id="KW-0805">Transcription regulation</keyword>
<sequence length="440" mass="50029">MLTSDLVKDGVKIFQEFQLKVAAIFEEASSLPLIMQEPAIEDIQKRLDQWRAKLHDKRVVTASDKRVLRSRKVENGKNSKAAIRRKDLQEKKATKNRRNARCKKQRLRVVADTDSYKNGASAENGLLSGGHCDDVKDDVPHKRDIKEAANKITNVHKKMHKELLKCPHCDYTAAQRSWLRQHVIAVHNKEQKYLCDICAKAFCYESVLKRHIEGRSSKNRHLRTVHGEKQFPCSDCGKLFSEKVYLRRHSVIHTGEKNFTCGFCDYCCNTRGNLRKHWRVVHKKKDHDIRQQRVTRLFASDVDKTEAENTSEGQAKSQVMLQGVLESPEQQYCLTAPSEESILGQVNNNYTITAVPSDTMTASTAQCSFSMLNPVTKVLVTCDQRTTEMLPSPIASSSTEIIISSHHEQELVAVSPHVSTSVQRDGQVLQYTTLQNWSAM</sequence>
<keyword evidence="8" id="KW-0539">Nucleus</keyword>
<dbReference type="PANTHER" id="PTHR47772">
    <property type="entry name" value="ZINC FINGER PROTEIN 200"/>
    <property type="match status" value="1"/>
</dbReference>
<keyword evidence="4 9" id="KW-0863">Zinc-finger</keyword>